<accession>A0ABP8DRI9</accession>
<dbReference type="EMBL" id="BAABAT010000052">
    <property type="protein sequence ID" value="GAA4262440.1"/>
    <property type="molecule type" value="Genomic_DNA"/>
</dbReference>
<gene>
    <name evidence="1" type="ORF">GCM10022255_099060</name>
</gene>
<evidence type="ECO:0000313" key="1">
    <source>
        <dbReference type="EMBL" id="GAA4262440.1"/>
    </source>
</evidence>
<comment type="caution">
    <text evidence="1">The sequence shown here is derived from an EMBL/GenBank/DDBJ whole genome shotgun (WGS) entry which is preliminary data.</text>
</comment>
<protein>
    <submittedName>
        <fullName evidence="1">Uncharacterized protein</fullName>
    </submittedName>
</protein>
<keyword evidence="2" id="KW-1185">Reference proteome</keyword>
<reference evidence="2" key="1">
    <citation type="journal article" date="2019" name="Int. J. Syst. Evol. Microbiol.">
        <title>The Global Catalogue of Microorganisms (GCM) 10K type strain sequencing project: providing services to taxonomists for standard genome sequencing and annotation.</title>
        <authorList>
            <consortium name="The Broad Institute Genomics Platform"/>
            <consortium name="The Broad Institute Genome Sequencing Center for Infectious Disease"/>
            <person name="Wu L."/>
            <person name="Ma J."/>
        </authorList>
    </citation>
    <scope>NUCLEOTIDE SEQUENCE [LARGE SCALE GENOMIC DNA]</scope>
    <source>
        <strain evidence="2">JCM 17441</strain>
    </source>
</reference>
<name>A0ABP8DRI9_9ACTN</name>
<dbReference type="Proteomes" id="UP001500620">
    <property type="component" value="Unassembled WGS sequence"/>
</dbReference>
<proteinExistence type="predicted"/>
<sequence>MFNTGYLAAVTSASPAPAPPRPSRLTWRRARPLIALAAALAAAGWLLTVVESSSPPTSVPMQQAASASPPPAVSISGKLADGSEYTPLFYADAATSVGTASSAGTDDRLVLRSPAGERELRRVASDRYAQFLGFTAADRVLYWAESAALPDGTYETRMWRAPLDGSAPPASLTADTGAAVFFDSEFDLVVAGGRLHWIAAPPDDSARTELRSVALTGGAVTTTSFEGRFRHTSWPWLLSVDEQAPLVLANPETGERRTVTRAAAESVVCTPTWCRSMVQAGDRHLYDVRHPDGTARRRVPGDLTAITVDAAAAGRYELFTELNVDQVRLVAYDLDSSSMRILSPSIGITSTRAGVVWWADRPANPTAWLSIDLRTPLDR</sequence>
<evidence type="ECO:0000313" key="2">
    <source>
        <dbReference type="Proteomes" id="UP001500620"/>
    </source>
</evidence>
<organism evidence="1 2">
    <name type="scientific">Dactylosporangium darangshiense</name>
    <dbReference type="NCBI Taxonomy" id="579108"/>
    <lineage>
        <taxon>Bacteria</taxon>
        <taxon>Bacillati</taxon>
        <taxon>Actinomycetota</taxon>
        <taxon>Actinomycetes</taxon>
        <taxon>Micromonosporales</taxon>
        <taxon>Micromonosporaceae</taxon>
        <taxon>Dactylosporangium</taxon>
    </lineage>
</organism>